<evidence type="ECO:0000256" key="1">
    <source>
        <dbReference type="SAM" id="MobiDB-lite"/>
    </source>
</evidence>
<proteinExistence type="predicted"/>
<feature type="region of interest" description="Disordered" evidence="1">
    <location>
        <begin position="419"/>
        <end position="443"/>
    </location>
</feature>
<feature type="region of interest" description="Disordered" evidence="1">
    <location>
        <begin position="455"/>
        <end position="480"/>
    </location>
</feature>
<evidence type="ECO:0000313" key="2">
    <source>
        <dbReference type="EMBL" id="KAJ5283814.1"/>
    </source>
</evidence>
<name>A0ABQ8WXQ7_PENCH</name>
<dbReference type="EMBL" id="JAPVEB010000001">
    <property type="protein sequence ID" value="KAJ5283814.1"/>
    <property type="molecule type" value="Genomic_DNA"/>
</dbReference>
<feature type="compositionally biased region" description="Polar residues" evidence="1">
    <location>
        <begin position="65"/>
        <end position="81"/>
    </location>
</feature>
<dbReference type="Proteomes" id="UP001220256">
    <property type="component" value="Unassembled WGS sequence"/>
</dbReference>
<accession>A0ABQ8WXQ7</accession>
<feature type="compositionally biased region" description="Pro residues" evidence="1">
    <location>
        <begin position="419"/>
        <end position="430"/>
    </location>
</feature>
<evidence type="ECO:0000313" key="3">
    <source>
        <dbReference type="Proteomes" id="UP001220256"/>
    </source>
</evidence>
<protein>
    <recommendedName>
        <fullName evidence="4">Peptidase A2 domain-containing protein</fullName>
    </recommendedName>
</protein>
<evidence type="ECO:0008006" key="4">
    <source>
        <dbReference type="Google" id="ProtNLM"/>
    </source>
</evidence>
<feature type="region of interest" description="Disordered" evidence="1">
    <location>
        <begin position="1"/>
        <end position="101"/>
    </location>
</feature>
<organism evidence="2 3">
    <name type="scientific">Penicillium chrysogenum</name>
    <name type="common">Penicillium notatum</name>
    <dbReference type="NCBI Taxonomy" id="5076"/>
    <lineage>
        <taxon>Eukaryota</taxon>
        <taxon>Fungi</taxon>
        <taxon>Dikarya</taxon>
        <taxon>Ascomycota</taxon>
        <taxon>Pezizomycotina</taxon>
        <taxon>Eurotiomycetes</taxon>
        <taxon>Eurotiomycetidae</taxon>
        <taxon>Eurotiales</taxon>
        <taxon>Aspergillaceae</taxon>
        <taxon>Penicillium</taxon>
        <taxon>Penicillium chrysogenum species complex</taxon>
    </lineage>
</organism>
<comment type="caution">
    <text evidence="2">The sequence shown here is derived from an EMBL/GenBank/DDBJ whole genome shotgun (WGS) entry which is preliminary data.</text>
</comment>
<keyword evidence="3" id="KW-1185">Reference proteome</keyword>
<gene>
    <name evidence="2" type="ORF">N7505_001794</name>
</gene>
<feature type="compositionally biased region" description="Basic residues" evidence="1">
    <location>
        <begin position="466"/>
        <end position="480"/>
    </location>
</feature>
<reference evidence="2 3" key="1">
    <citation type="journal article" date="2023" name="IMA Fungus">
        <title>Comparative genomic study of the Penicillium genus elucidates a diverse pangenome and 15 lateral gene transfer events.</title>
        <authorList>
            <person name="Petersen C."/>
            <person name="Sorensen T."/>
            <person name="Nielsen M.R."/>
            <person name="Sondergaard T.E."/>
            <person name="Sorensen J.L."/>
            <person name="Fitzpatrick D.A."/>
            <person name="Frisvad J.C."/>
            <person name="Nielsen K.L."/>
        </authorList>
    </citation>
    <scope>NUCLEOTIDE SEQUENCE [LARGE SCALE GENOMIC DNA]</scope>
    <source>
        <strain evidence="2 3">IBT 3361</strain>
    </source>
</reference>
<sequence>MPPRRSTKRAYSEPPVDEVSIKKRKQTDGKREVSPSPSSSDFSPDEGEGHSPLAPEDPNYVDYSAMSQGDQHEGSSLPTRQQRWKHNGDEPITDPTLVPEGWNANELDLDVNDIDSQIERCVERISDGILPDFFKFRLSQYERRRAARDEMVHSEPAGLSWDIVRRLNHLKEIEAHLNTNRDPDNQLPNVKALTKAYREGNLGWSRGLVSYWSNGVQLNEPQKFDAEFHKNLAKQYDTTKAWWVEGLLPPGHGNLGALHSFPSHTSYHSVKFPVDISVDSQRNGLGGINMLTLHDTGADIMGIPQCYIDQLEAMGLPVYVQGYNIMTIPGGWSCHKIVEIDVRLTDANGAPLSHWTRVQACVMKSLPGDTFGMTLSGPFLRFVLYTATCPDGQGLLYVCDHKKDLRKLPALPNDFVPRVPPHLPTAPPAPGGGQPPESLMRQVNAANLPAVLAPILPLPPKAPKAPAKRGRKKTGKGVGP</sequence>